<protein>
    <recommendedName>
        <fullName evidence="3">proline dehydrogenase</fullName>
        <ecNumber evidence="3">1.5.5.2</ecNumber>
    </recommendedName>
</protein>
<evidence type="ECO:0000256" key="5">
    <source>
        <dbReference type="ARBA" id="ARBA00022741"/>
    </source>
</evidence>
<dbReference type="PANTHER" id="PTHR13914:SF0">
    <property type="entry name" value="PROLINE DEHYDROGENASE 1, MITOCHONDRIAL"/>
    <property type="match status" value="1"/>
</dbReference>
<accession>E6PFV7</accession>
<evidence type="ECO:0000259" key="10">
    <source>
        <dbReference type="Pfam" id="PF01619"/>
    </source>
</evidence>
<evidence type="ECO:0000256" key="6">
    <source>
        <dbReference type="ARBA" id="ARBA00022827"/>
    </source>
</evidence>
<comment type="pathway">
    <text evidence="2">Amino-acid degradation; L-proline degradation into L-glutamate; L-glutamate from L-proline: step 1/2.</text>
</comment>
<keyword evidence="5" id="KW-0547">Nucleotide-binding</keyword>
<evidence type="ECO:0000256" key="8">
    <source>
        <dbReference type="ARBA" id="ARBA00023062"/>
    </source>
</evidence>
<comment type="catalytic activity">
    <reaction evidence="9">
        <text>L-proline + a quinone = (S)-1-pyrroline-5-carboxylate + a quinol + H(+)</text>
        <dbReference type="Rhea" id="RHEA:23784"/>
        <dbReference type="ChEBI" id="CHEBI:15378"/>
        <dbReference type="ChEBI" id="CHEBI:17388"/>
        <dbReference type="ChEBI" id="CHEBI:24646"/>
        <dbReference type="ChEBI" id="CHEBI:60039"/>
        <dbReference type="ChEBI" id="CHEBI:132124"/>
        <dbReference type="EC" id="1.5.5.2"/>
    </reaction>
</comment>
<dbReference type="EMBL" id="CABL01000008">
    <property type="protein sequence ID" value="CBH75344.1"/>
    <property type="molecule type" value="Genomic_DNA"/>
</dbReference>
<dbReference type="InterPro" id="IPR015659">
    <property type="entry name" value="Proline_oxidase"/>
</dbReference>
<evidence type="ECO:0000256" key="2">
    <source>
        <dbReference type="ARBA" id="ARBA00004739"/>
    </source>
</evidence>
<dbReference type="GO" id="GO:0010133">
    <property type="term" value="P:L-proline catabolic process to L-glutamate"/>
    <property type="evidence" value="ECO:0007669"/>
    <property type="project" value="UniProtKB-UniPathway"/>
</dbReference>
<comment type="cofactor">
    <cofactor evidence="1">
        <name>FAD</name>
        <dbReference type="ChEBI" id="CHEBI:57692"/>
    </cofactor>
</comment>
<dbReference type="InterPro" id="IPR029041">
    <property type="entry name" value="FAD-linked_oxidoreductase-like"/>
</dbReference>
<keyword evidence="7" id="KW-0560">Oxidoreductase</keyword>
<name>E6PFV7_9ZZZZ</name>
<dbReference type="Pfam" id="PF01619">
    <property type="entry name" value="Pro_dh"/>
    <property type="match status" value="1"/>
</dbReference>
<dbReference type="EC" id="1.5.5.2" evidence="3"/>
<dbReference type="InterPro" id="IPR008219">
    <property type="entry name" value="PRODH_bac_arc"/>
</dbReference>
<evidence type="ECO:0000313" key="11">
    <source>
        <dbReference type="EMBL" id="CBH75344.1"/>
    </source>
</evidence>
<reference evidence="11" key="1">
    <citation type="submission" date="2009-10" db="EMBL/GenBank/DDBJ databases">
        <title>Diversity of trophic interactions inside an arsenic-rich microbial ecosystem.</title>
        <authorList>
            <person name="Bertin P.N."/>
            <person name="Heinrich-Salmeron A."/>
            <person name="Pelletier E."/>
            <person name="Goulhen-Chollet F."/>
            <person name="Arsene-Ploetze F."/>
            <person name="Gallien S."/>
            <person name="Calteau A."/>
            <person name="Vallenet D."/>
            <person name="Casiot C."/>
            <person name="Chane-Woon-Ming B."/>
            <person name="Giloteaux L."/>
            <person name="Barakat M."/>
            <person name="Bonnefoy V."/>
            <person name="Bruneel O."/>
            <person name="Chandler M."/>
            <person name="Cleiss J."/>
            <person name="Duran R."/>
            <person name="Elbaz-Poulichet F."/>
            <person name="Fonknechten N."/>
            <person name="Lauga B."/>
            <person name="Mornico D."/>
            <person name="Ortet P."/>
            <person name="Schaeffer C."/>
            <person name="Siguier P."/>
            <person name="Alexander Thil Smith A."/>
            <person name="Van Dorsselaer A."/>
            <person name="Weissenbach J."/>
            <person name="Medigue C."/>
            <person name="Le Paslier D."/>
        </authorList>
    </citation>
    <scope>NUCLEOTIDE SEQUENCE</scope>
</reference>
<dbReference type="GO" id="GO:0004657">
    <property type="term" value="F:proline dehydrogenase activity"/>
    <property type="evidence" value="ECO:0007669"/>
    <property type="project" value="UniProtKB-EC"/>
</dbReference>
<evidence type="ECO:0000256" key="4">
    <source>
        <dbReference type="ARBA" id="ARBA00022630"/>
    </source>
</evidence>
<dbReference type="Gene3D" id="3.20.20.220">
    <property type="match status" value="1"/>
</dbReference>
<dbReference type="PIRSF" id="PIRSF000196">
    <property type="entry name" value="Pro_dehydrog"/>
    <property type="match status" value="1"/>
</dbReference>
<evidence type="ECO:0000256" key="9">
    <source>
        <dbReference type="ARBA" id="ARBA00048779"/>
    </source>
</evidence>
<keyword evidence="6" id="KW-0274">FAD</keyword>
<proteinExistence type="predicted"/>
<dbReference type="SUPFAM" id="SSF51730">
    <property type="entry name" value="FAD-linked oxidoreductase"/>
    <property type="match status" value="1"/>
</dbReference>
<comment type="caution">
    <text evidence="11">The sequence shown here is derived from an EMBL/GenBank/DDBJ whole genome shotgun (WGS) entry which is preliminary data.</text>
</comment>
<organism evidence="11">
    <name type="scientific">mine drainage metagenome</name>
    <dbReference type="NCBI Taxonomy" id="410659"/>
    <lineage>
        <taxon>unclassified sequences</taxon>
        <taxon>metagenomes</taxon>
        <taxon>ecological metagenomes</taxon>
    </lineage>
</organism>
<gene>
    <name evidence="11" type="ORF">CARN1_1361</name>
</gene>
<dbReference type="AlphaFoldDB" id="E6PFV7"/>
<keyword evidence="8" id="KW-0642">Proline metabolism</keyword>
<dbReference type="GO" id="GO:0000166">
    <property type="term" value="F:nucleotide binding"/>
    <property type="evidence" value="ECO:0007669"/>
    <property type="project" value="UniProtKB-KW"/>
</dbReference>
<dbReference type="UniPathway" id="UPA00261">
    <property type="reaction ID" value="UER00373"/>
</dbReference>
<dbReference type="InterPro" id="IPR002872">
    <property type="entry name" value="Proline_DH_dom"/>
</dbReference>
<feature type="domain" description="Proline dehydrogenase" evidence="10">
    <location>
        <begin position="34"/>
        <end position="288"/>
    </location>
</feature>
<evidence type="ECO:0000256" key="7">
    <source>
        <dbReference type="ARBA" id="ARBA00023002"/>
    </source>
</evidence>
<evidence type="ECO:0000256" key="3">
    <source>
        <dbReference type="ARBA" id="ARBA00012695"/>
    </source>
</evidence>
<evidence type="ECO:0000256" key="1">
    <source>
        <dbReference type="ARBA" id="ARBA00001974"/>
    </source>
</evidence>
<sequence length="297" mass="33048">MAVIDRLFAPDSAFQKRFFFLAKRFVAGETIGTALEAVAQLNAEGMTATLDFLGEDVLDPAAAAGTRDTYLAMLDAIGTSGLRTNVSVKLTAMGLLIGEDFALENLAMVLRRAAVNPDPFVRVDMEGSAITDATLRVVDRAFAEHGNVGPVLQAYLKRTPADIAHAIELRQRVRICKGAYNEPETIAIKTMPEIRKQYLTVAKRLLLEGNYPALATHDIGVVAELERFISERSISPDRYEFQMLFGCRPGLQRDLVARGHRVRIYVPFGTHWAGYFFRRVMERRENAIFALSSMFSK</sequence>
<keyword evidence="4" id="KW-0285">Flavoprotein</keyword>
<dbReference type="PANTHER" id="PTHR13914">
    <property type="entry name" value="PROLINE OXIDASE"/>
    <property type="match status" value="1"/>
</dbReference>